<proteinExistence type="predicted"/>
<dbReference type="Proteomes" id="UP000824890">
    <property type="component" value="Unassembled WGS sequence"/>
</dbReference>
<dbReference type="EMBL" id="JAGKQM010000009">
    <property type="protein sequence ID" value="KAH0908741.1"/>
    <property type="molecule type" value="Genomic_DNA"/>
</dbReference>
<evidence type="ECO:0000313" key="2">
    <source>
        <dbReference type="EMBL" id="KAH0908741.1"/>
    </source>
</evidence>
<sequence length="329" mass="36939">SNPKFRFGNALLLRLDFRNNPFRLSSQNRVNRSWLTGLGSASMTNSCYSSTPTLFARIGEIRSIKTFSTRRPNNDEYVAVRSGLVDLKTRTCSYFLQSEMMFSSLQFHQSVLCDMIEGFTEEIKLAGGIGCFEKRMSLFSSSFIGKDQKEIDCRFNSVVHSSTQPPEDTSTFTRKLLPATGFIKMCGSETGSSSTSFSDLDVQKIESVTLSELNAYVVNSIPQETEFLCKAKVSDISCTSAIESYSMASHLLHVPGVMTRRLFKYRHHQGVPVNNNRCESGPNVEYAVTAPPLQAPTVADASSMEDRARTEENEMQSRRARSDHLIFWR</sequence>
<reference evidence="2 3" key="1">
    <citation type="submission" date="2021-05" db="EMBL/GenBank/DDBJ databases">
        <title>Genome Assembly of Synthetic Allotetraploid Brassica napus Reveals Homoeologous Exchanges between Subgenomes.</title>
        <authorList>
            <person name="Davis J.T."/>
        </authorList>
    </citation>
    <scope>NUCLEOTIDE SEQUENCE [LARGE SCALE GENOMIC DNA]</scope>
    <source>
        <strain evidence="3">cv. Da-Ae</strain>
        <tissue evidence="2">Seedling</tissue>
    </source>
</reference>
<evidence type="ECO:0000256" key="1">
    <source>
        <dbReference type="SAM" id="MobiDB-lite"/>
    </source>
</evidence>
<gene>
    <name evidence="2" type="ORF">HID58_032062</name>
</gene>
<feature type="non-terminal residue" evidence="2">
    <location>
        <position position="1"/>
    </location>
</feature>
<evidence type="ECO:0000313" key="3">
    <source>
        <dbReference type="Proteomes" id="UP000824890"/>
    </source>
</evidence>
<feature type="region of interest" description="Disordered" evidence="1">
    <location>
        <begin position="299"/>
        <end position="329"/>
    </location>
</feature>
<protein>
    <submittedName>
        <fullName evidence="2">Uncharacterized protein</fullName>
    </submittedName>
</protein>
<feature type="compositionally biased region" description="Basic and acidic residues" evidence="1">
    <location>
        <begin position="304"/>
        <end position="329"/>
    </location>
</feature>
<organism evidence="2 3">
    <name type="scientific">Brassica napus</name>
    <name type="common">Rape</name>
    <dbReference type="NCBI Taxonomy" id="3708"/>
    <lineage>
        <taxon>Eukaryota</taxon>
        <taxon>Viridiplantae</taxon>
        <taxon>Streptophyta</taxon>
        <taxon>Embryophyta</taxon>
        <taxon>Tracheophyta</taxon>
        <taxon>Spermatophyta</taxon>
        <taxon>Magnoliopsida</taxon>
        <taxon>eudicotyledons</taxon>
        <taxon>Gunneridae</taxon>
        <taxon>Pentapetalae</taxon>
        <taxon>rosids</taxon>
        <taxon>malvids</taxon>
        <taxon>Brassicales</taxon>
        <taxon>Brassicaceae</taxon>
        <taxon>Brassiceae</taxon>
        <taxon>Brassica</taxon>
    </lineage>
</organism>
<accession>A0ABQ8BVB6</accession>
<comment type="caution">
    <text evidence="2">The sequence shown here is derived from an EMBL/GenBank/DDBJ whole genome shotgun (WGS) entry which is preliminary data.</text>
</comment>
<name>A0ABQ8BVB6_BRANA</name>
<keyword evidence="3" id="KW-1185">Reference proteome</keyword>